<dbReference type="InterPro" id="IPR022635">
    <property type="entry name" value="DNA_polIII_beta_C"/>
</dbReference>
<keyword evidence="4 10" id="KW-0963">Cytoplasm</keyword>
<reference evidence="14" key="1">
    <citation type="submission" date="2022-11" db="EMBL/GenBank/DDBJ databases">
        <title>Larsenimonas rhizosphaerae sp. nov., isolated from a tidal mudflat.</title>
        <authorList>
            <person name="Lee S.D."/>
            <person name="Kim I.S."/>
        </authorList>
    </citation>
    <scope>NUCLEOTIDE SEQUENCE</scope>
    <source>
        <strain evidence="14">GH2-1</strain>
    </source>
</reference>
<sequence length="367" mass="40159">MKFSISREALLRPLTLVAGVVERRQTLPVLSNVLIDVKDDSVSLTGTDLEVELVGRTVPATVDVAGSATVPARKLMDICKSLAEGSDITIAVEEGRAILRAGRSRFTLSTLPVAEFPNIDEGQGEAEITLTRGTLKHLIDATSFAMAQQDVRYYLNGMLIDLRDQLVRAVATDGHRLAVCARDAEFTLDKPFKMILPRKGVLELARLLDDSDEPLTLTLGNNHLRAHTGNYTFTSKLVDGKFPDYERVVPKGGDKQFCADRAELRQVLSRTAILSNEKYRGVRLNLDEGNLRVTANNPDQEEAEENVSVEYQGSALEIGFNVGYLVDVLNVLGCEQVQMTLSDPNSSALLEAPGGSDALYVVMPMRL</sequence>
<protein>
    <recommendedName>
        <fullName evidence="3 10">Beta sliding clamp</fullName>
    </recommendedName>
</protein>
<name>A0AA42CUF6_9GAMM</name>
<evidence type="ECO:0000256" key="8">
    <source>
        <dbReference type="ARBA" id="ARBA00022932"/>
    </source>
</evidence>
<comment type="function">
    <text evidence="10">Confers DNA tethering and processivity to DNA polymerases and other proteins. Acts as a clamp, forming a ring around DNA (a reaction catalyzed by the clamp-loading complex) which diffuses in an ATP-independent manner freely and bidirectionally along dsDNA. Initially characterized for its ability to contact the catalytic subunit of DNA polymerase III (Pol III), a complex, multichain enzyme responsible for most of the replicative synthesis in bacteria; Pol III exhibits 3'-5' exonuclease proofreading activity. The beta chain is required for initiation of replication as well as for processivity of DNA replication.</text>
</comment>
<dbReference type="Pfam" id="PF02768">
    <property type="entry name" value="DNA_pol3_beta_3"/>
    <property type="match status" value="1"/>
</dbReference>
<gene>
    <name evidence="14" type="primary">dnaN</name>
    <name evidence="14" type="ORF">OQ287_06875</name>
</gene>
<evidence type="ECO:0000256" key="5">
    <source>
        <dbReference type="ARBA" id="ARBA00022679"/>
    </source>
</evidence>
<comment type="caution">
    <text evidence="14">The sequence shown here is derived from an EMBL/GenBank/DDBJ whole genome shotgun (WGS) entry which is preliminary data.</text>
</comment>
<evidence type="ECO:0000313" key="14">
    <source>
        <dbReference type="EMBL" id="MCX2523956.1"/>
    </source>
</evidence>
<proteinExistence type="inferred from homology"/>
<dbReference type="GO" id="GO:0003677">
    <property type="term" value="F:DNA binding"/>
    <property type="evidence" value="ECO:0007669"/>
    <property type="project" value="UniProtKB-UniRule"/>
</dbReference>
<evidence type="ECO:0000256" key="1">
    <source>
        <dbReference type="ARBA" id="ARBA00004496"/>
    </source>
</evidence>
<dbReference type="InterPro" id="IPR046938">
    <property type="entry name" value="DNA_clamp_sf"/>
</dbReference>
<dbReference type="GO" id="GO:0005737">
    <property type="term" value="C:cytoplasm"/>
    <property type="evidence" value="ECO:0007669"/>
    <property type="project" value="UniProtKB-SubCell"/>
</dbReference>
<comment type="subcellular location">
    <subcellularLocation>
        <location evidence="1 10">Cytoplasm</location>
    </subcellularLocation>
</comment>
<dbReference type="Proteomes" id="UP001165678">
    <property type="component" value="Unassembled WGS sequence"/>
</dbReference>
<dbReference type="GO" id="GO:0042802">
    <property type="term" value="F:identical protein binding"/>
    <property type="evidence" value="ECO:0007669"/>
    <property type="project" value="UniProtKB-ARBA"/>
</dbReference>
<dbReference type="Pfam" id="PF00712">
    <property type="entry name" value="DNA_pol3_beta"/>
    <property type="match status" value="1"/>
</dbReference>
<evidence type="ECO:0000256" key="10">
    <source>
        <dbReference type="PIRNR" id="PIRNR000804"/>
    </source>
</evidence>
<dbReference type="EMBL" id="JAPIVE010000002">
    <property type="protein sequence ID" value="MCX2523956.1"/>
    <property type="molecule type" value="Genomic_DNA"/>
</dbReference>
<dbReference type="Gene3D" id="3.70.10.10">
    <property type="match status" value="1"/>
</dbReference>
<evidence type="ECO:0000256" key="9">
    <source>
        <dbReference type="ARBA" id="ARBA00023125"/>
    </source>
</evidence>
<dbReference type="Gene3D" id="3.10.150.10">
    <property type="entry name" value="DNA Polymerase III, subunit A, domain 2"/>
    <property type="match status" value="1"/>
</dbReference>
<dbReference type="CDD" id="cd00140">
    <property type="entry name" value="beta_clamp"/>
    <property type="match status" value="1"/>
</dbReference>
<dbReference type="PIRSF" id="PIRSF000804">
    <property type="entry name" value="DNA_pol_III_b"/>
    <property type="match status" value="1"/>
</dbReference>
<evidence type="ECO:0000256" key="4">
    <source>
        <dbReference type="ARBA" id="ARBA00022490"/>
    </source>
</evidence>
<evidence type="ECO:0000256" key="2">
    <source>
        <dbReference type="ARBA" id="ARBA00010752"/>
    </source>
</evidence>
<evidence type="ECO:0000256" key="7">
    <source>
        <dbReference type="ARBA" id="ARBA00022705"/>
    </source>
</evidence>
<feature type="domain" description="DNA polymerase III beta sliding clamp N-terminal" evidence="11">
    <location>
        <begin position="1"/>
        <end position="120"/>
    </location>
</feature>
<keyword evidence="6 10" id="KW-0548">Nucleotidyltransferase</keyword>
<dbReference type="FunFam" id="3.10.150.10:FF:000001">
    <property type="entry name" value="Beta sliding clamp"/>
    <property type="match status" value="1"/>
</dbReference>
<accession>A0AA42CUF6</accession>
<feature type="domain" description="DNA polymerase III beta sliding clamp C-terminal" evidence="13">
    <location>
        <begin position="247"/>
        <end position="366"/>
    </location>
</feature>
<dbReference type="GO" id="GO:0008408">
    <property type="term" value="F:3'-5' exonuclease activity"/>
    <property type="evidence" value="ECO:0007669"/>
    <property type="project" value="InterPro"/>
</dbReference>
<evidence type="ECO:0000256" key="3">
    <source>
        <dbReference type="ARBA" id="ARBA00021035"/>
    </source>
</evidence>
<keyword evidence="9" id="KW-0238">DNA-binding</keyword>
<comment type="subunit">
    <text evidence="10">Forms a ring-shaped head-to-tail homodimer around DNA.</text>
</comment>
<dbReference type="RefSeq" id="WP_265895956.1">
    <property type="nucleotide sequence ID" value="NZ_JAPIVE010000002.1"/>
</dbReference>
<evidence type="ECO:0000259" key="13">
    <source>
        <dbReference type="Pfam" id="PF02768"/>
    </source>
</evidence>
<feature type="domain" description="DNA polymerase III beta sliding clamp central" evidence="12">
    <location>
        <begin position="130"/>
        <end position="244"/>
    </location>
</feature>
<dbReference type="InterPro" id="IPR022634">
    <property type="entry name" value="DNA_polIII_beta_N"/>
</dbReference>
<dbReference type="GO" id="GO:0009360">
    <property type="term" value="C:DNA polymerase III complex"/>
    <property type="evidence" value="ECO:0007669"/>
    <property type="project" value="InterPro"/>
</dbReference>
<keyword evidence="8 10" id="KW-0239">DNA-directed DNA polymerase</keyword>
<organism evidence="14 15">
    <name type="scientific">Larsenimonas rhizosphaerae</name>
    <dbReference type="NCBI Taxonomy" id="2944682"/>
    <lineage>
        <taxon>Bacteria</taxon>
        <taxon>Pseudomonadati</taxon>
        <taxon>Pseudomonadota</taxon>
        <taxon>Gammaproteobacteria</taxon>
        <taxon>Oceanospirillales</taxon>
        <taxon>Halomonadaceae</taxon>
        <taxon>Larsenimonas</taxon>
    </lineage>
</organism>
<evidence type="ECO:0000259" key="11">
    <source>
        <dbReference type="Pfam" id="PF00712"/>
    </source>
</evidence>
<dbReference type="InterPro" id="IPR022637">
    <property type="entry name" value="DNA_polIII_beta_cen"/>
</dbReference>
<evidence type="ECO:0000259" key="12">
    <source>
        <dbReference type="Pfam" id="PF02767"/>
    </source>
</evidence>
<comment type="similarity">
    <text evidence="2 10">Belongs to the beta sliding clamp family.</text>
</comment>
<keyword evidence="15" id="KW-1185">Reference proteome</keyword>
<dbReference type="NCBIfam" id="TIGR00663">
    <property type="entry name" value="dnan"/>
    <property type="match status" value="1"/>
</dbReference>
<dbReference type="SMART" id="SM00480">
    <property type="entry name" value="POL3Bc"/>
    <property type="match status" value="1"/>
</dbReference>
<dbReference type="AlphaFoldDB" id="A0AA42CUF6"/>
<dbReference type="InterPro" id="IPR001001">
    <property type="entry name" value="DNA_polIII_beta"/>
</dbReference>
<evidence type="ECO:0000313" key="15">
    <source>
        <dbReference type="Proteomes" id="UP001165678"/>
    </source>
</evidence>
<dbReference type="SUPFAM" id="SSF55979">
    <property type="entry name" value="DNA clamp"/>
    <property type="match status" value="3"/>
</dbReference>
<dbReference type="GO" id="GO:0003887">
    <property type="term" value="F:DNA-directed DNA polymerase activity"/>
    <property type="evidence" value="ECO:0007669"/>
    <property type="project" value="UniProtKB-UniRule"/>
</dbReference>
<dbReference type="Pfam" id="PF02767">
    <property type="entry name" value="DNA_pol3_beta_2"/>
    <property type="match status" value="1"/>
</dbReference>
<keyword evidence="5 10" id="KW-0808">Transferase</keyword>
<evidence type="ECO:0000256" key="6">
    <source>
        <dbReference type="ARBA" id="ARBA00022695"/>
    </source>
</evidence>
<dbReference type="PANTHER" id="PTHR30478:SF0">
    <property type="entry name" value="BETA SLIDING CLAMP"/>
    <property type="match status" value="1"/>
</dbReference>
<keyword evidence="7 10" id="KW-0235">DNA replication</keyword>
<dbReference type="PANTHER" id="PTHR30478">
    <property type="entry name" value="DNA POLYMERASE III SUBUNIT BETA"/>
    <property type="match status" value="1"/>
</dbReference>
<dbReference type="GO" id="GO:0006271">
    <property type="term" value="P:DNA strand elongation involved in DNA replication"/>
    <property type="evidence" value="ECO:0007669"/>
    <property type="project" value="TreeGrafter"/>
</dbReference>